<dbReference type="InterPro" id="IPR029058">
    <property type="entry name" value="AB_hydrolase_fold"/>
</dbReference>
<feature type="domain" description="AB hydrolase-1" evidence="1">
    <location>
        <begin position="29"/>
        <end position="249"/>
    </location>
</feature>
<dbReference type="InterPro" id="IPR050471">
    <property type="entry name" value="AB_hydrolase"/>
</dbReference>
<dbReference type="PANTHER" id="PTHR43433:SF5">
    <property type="entry name" value="AB HYDROLASE-1 DOMAIN-CONTAINING PROTEIN"/>
    <property type="match status" value="1"/>
</dbReference>
<dbReference type="Gene3D" id="3.40.50.1820">
    <property type="entry name" value="alpha/beta hydrolase"/>
    <property type="match status" value="1"/>
</dbReference>
<proteinExistence type="predicted"/>
<dbReference type="SUPFAM" id="SSF53474">
    <property type="entry name" value="alpha/beta-Hydrolases"/>
    <property type="match status" value="1"/>
</dbReference>
<accession>A0A7Z7GDH1</accession>
<dbReference type="EMBL" id="FOQZ01000003">
    <property type="protein sequence ID" value="SFI58777.1"/>
    <property type="molecule type" value="Genomic_DNA"/>
</dbReference>
<dbReference type="AlphaFoldDB" id="A0A7Z7GDH1"/>
<dbReference type="PRINTS" id="PR00111">
    <property type="entry name" value="ABHYDROLASE"/>
</dbReference>
<comment type="caution">
    <text evidence="2">The sequence shown here is derived from an EMBL/GenBank/DDBJ whole genome shotgun (WGS) entry which is preliminary data.</text>
</comment>
<organism evidence="2 3">
    <name type="scientific">Microbacterium saccharophilum</name>
    <dbReference type="NCBI Taxonomy" id="1213358"/>
    <lineage>
        <taxon>Bacteria</taxon>
        <taxon>Bacillati</taxon>
        <taxon>Actinomycetota</taxon>
        <taxon>Actinomycetes</taxon>
        <taxon>Micrococcales</taxon>
        <taxon>Microbacteriaceae</taxon>
        <taxon>Microbacterium</taxon>
    </lineage>
</organism>
<name>A0A7Z7GDH1_9MICO</name>
<evidence type="ECO:0000313" key="2">
    <source>
        <dbReference type="EMBL" id="SFI58777.1"/>
    </source>
</evidence>
<dbReference type="PANTHER" id="PTHR43433">
    <property type="entry name" value="HYDROLASE, ALPHA/BETA FOLD FAMILY PROTEIN"/>
    <property type="match status" value="1"/>
</dbReference>
<reference evidence="2 3" key="1">
    <citation type="submission" date="2016-10" db="EMBL/GenBank/DDBJ databases">
        <authorList>
            <person name="Varghese N."/>
            <person name="Submissions S."/>
        </authorList>
    </citation>
    <scope>NUCLEOTIDE SEQUENCE [LARGE SCALE GENOMIC DNA]</scope>
    <source>
        <strain evidence="2 3">UNC380MFSha3.1</strain>
    </source>
</reference>
<gene>
    <name evidence="2" type="ORF">SAMN04487751_2262</name>
</gene>
<dbReference type="InterPro" id="IPR000073">
    <property type="entry name" value="AB_hydrolase_1"/>
</dbReference>
<dbReference type="GO" id="GO:0003824">
    <property type="term" value="F:catalytic activity"/>
    <property type="evidence" value="ECO:0007669"/>
    <property type="project" value="UniProtKB-ARBA"/>
</dbReference>
<protein>
    <submittedName>
        <fullName evidence="2">Pimeloyl-ACP methyl ester carboxylesterase</fullName>
    </submittedName>
</protein>
<sequence length="271" mass="28902">MRAYGHPMPEVVVHGVRIAYRRRGAGAPLVLFHGAFEDSRVWARELERLSSHLDVIAWDAPGCGASDDVPELWGDAEWAGAASGFITTLGLRNPAVAGFSFGSMIALLLARDYPASVGQLVVVGAYAGWGGSLGPTELAERVSAVQFTIEHPVEEWADEFLDSVFTPDADPERRALARRLLDDWRPATTAALLAVIVRDLRPDLPAIRTPTVIVRGTADARSPRSAALKLSMLLPHARIVEIAGVGHDCTGPELDSVLVAATYAAATPPTG</sequence>
<evidence type="ECO:0000313" key="3">
    <source>
        <dbReference type="Proteomes" id="UP000198702"/>
    </source>
</evidence>
<evidence type="ECO:0000259" key="1">
    <source>
        <dbReference type="Pfam" id="PF12697"/>
    </source>
</evidence>
<dbReference type="Proteomes" id="UP000198702">
    <property type="component" value="Unassembled WGS sequence"/>
</dbReference>
<dbReference type="Pfam" id="PF12697">
    <property type="entry name" value="Abhydrolase_6"/>
    <property type="match status" value="1"/>
</dbReference>